<accession>A0AAW7MG97</accession>
<feature type="transmembrane region" description="Helical" evidence="1">
    <location>
        <begin position="72"/>
        <end position="92"/>
    </location>
</feature>
<reference evidence="2" key="1">
    <citation type="submission" date="2018-04" db="EMBL/GenBank/DDBJ databases">
        <authorList>
            <person name="Jy Z."/>
        </authorList>
    </citation>
    <scope>NUCLEOTIDE SEQUENCE</scope>
    <source>
        <strain evidence="2">LA18</strain>
    </source>
</reference>
<evidence type="ECO:0000256" key="1">
    <source>
        <dbReference type="SAM" id="Phobius"/>
    </source>
</evidence>
<evidence type="ECO:0008006" key="4">
    <source>
        <dbReference type="Google" id="ProtNLM"/>
    </source>
</evidence>
<feature type="transmembrane region" description="Helical" evidence="1">
    <location>
        <begin position="98"/>
        <end position="117"/>
    </location>
</feature>
<dbReference type="RefSeq" id="WP_301233085.1">
    <property type="nucleotide sequence ID" value="NZ_QAIC01000004.1"/>
</dbReference>
<feature type="transmembrane region" description="Helical" evidence="1">
    <location>
        <begin position="192"/>
        <end position="212"/>
    </location>
</feature>
<keyword evidence="1" id="KW-1133">Transmembrane helix</keyword>
<keyword evidence="1" id="KW-0812">Transmembrane</keyword>
<sequence>MNETIQKSLSKVPEVTLLFWVIKIAATTLGETGGDAVSMSMNLGYLVGTAIFAVIFAIAVTAQIRAKQFSPMLYWATIIATTTVGTTLADFADRSLGIGYAGGSSILLALLLGSLWIWYRTMGSVSVHTVNSPKAEVFYWVTIMFSQTLGTALGDWTADTAGLGYTGAAVVFGALLLILVAAYLWTRTSRTFLFWAAFILTRPLGAVVGDFLDKPVSAGGLA</sequence>
<protein>
    <recommendedName>
        <fullName evidence="4">Membrane-anchored protein</fullName>
    </recommendedName>
</protein>
<comment type="caution">
    <text evidence="2">The sequence shown here is derived from an EMBL/GenBank/DDBJ whole genome shotgun (WGS) entry which is preliminary data.</text>
</comment>
<dbReference type="Proteomes" id="UP001172791">
    <property type="component" value="Unassembled WGS sequence"/>
</dbReference>
<gene>
    <name evidence="2" type="ORF">DBA34_00030</name>
</gene>
<organism evidence="2 3">
    <name type="scientific">Pandoraea cepalis</name>
    <dbReference type="NCBI Taxonomy" id="2508294"/>
    <lineage>
        <taxon>Bacteria</taxon>
        <taxon>Pseudomonadati</taxon>
        <taxon>Pseudomonadota</taxon>
        <taxon>Betaproteobacteria</taxon>
        <taxon>Burkholderiales</taxon>
        <taxon>Burkholderiaceae</taxon>
        <taxon>Pandoraea</taxon>
    </lineage>
</organism>
<evidence type="ECO:0000313" key="2">
    <source>
        <dbReference type="EMBL" id="MDN4571671.1"/>
    </source>
</evidence>
<feature type="non-terminal residue" evidence="2">
    <location>
        <position position="222"/>
    </location>
</feature>
<dbReference type="InterPro" id="IPR007136">
    <property type="entry name" value="DUF347"/>
</dbReference>
<dbReference type="AlphaFoldDB" id="A0AAW7MG97"/>
<evidence type="ECO:0000313" key="3">
    <source>
        <dbReference type="Proteomes" id="UP001172791"/>
    </source>
</evidence>
<dbReference type="Pfam" id="PF03988">
    <property type="entry name" value="DUF347"/>
    <property type="match status" value="4"/>
</dbReference>
<dbReference type="EMBL" id="QAIC01000004">
    <property type="protein sequence ID" value="MDN4571671.1"/>
    <property type="molecule type" value="Genomic_DNA"/>
</dbReference>
<proteinExistence type="predicted"/>
<feature type="transmembrane region" description="Helical" evidence="1">
    <location>
        <begin position="162"/>
        <end position="185"/>
    </location>
</feature>
<name>A0AAW7MG97_9BURK</name>
<keyword evidence="1" id="KW-0472">Membrane</keyword>
<feature type="transmembrane region" description="Helical" evidence="1">
    <location>
        <begin position="42"/>
        <end position="60"/>
    </location>
</feature>